<feature type="domain" description="WH2" evidence="19">
    <location>
        <begin position="1799"/>
        <end position="1816"/>
    </location>
</feature>
<dbReference type="PROSITE" id="PS50002">
    <property type="entry name" value="SH3"/>
    <property type="match status" value="1"/>
</dbReference>
<comment type="caution">
    <text evidence="20">The sequence shown here is derived from an EMBL/GenBank/DDBJ whole genome shotgun (WGS) entry which is preliminary data.</text>
</comment>
<dbReference type="PROSITE" id="PS50010">
    <property type="entry name" value="DH_2"/>
    <property type="match status" value="1"/>
</dbReference>
<feature type="compositionally biased region" description="Low complexity" evidence="12">
    <location>
        <begin position="1398"/>
        <end position="1409"/>
    </location>
</feature>
<dbReference type="PROSITE" id="PS51082">
    <property type="entry name" value="WH2"/>
    <property type="match status" value="1"/>
</dbReference>
<evidence type="ECO:0000256" key="1">
    <source>
        <dbReference type="ARBA" id="ARBA00004479"/>
    </source>
</evidence>
<reference evidence="20" key="1">
    <citation type="submission" date="2016-06" db="EMBL/GenBank/DDBJ databases">
        <title>Draft Genome sequence of the fungus Inonotus baumii.</title>
        <authorList>
            <person name="Zhu H."/>
            <person name="Lin W."/>
        </authorList>
    </citation>
    <scope>NUCLEOTIDE SEQUENCE</scope>
    <source>
        <strain evidence="20">821</strain>
    </source>
</reference>
<feature type="compositionally biased region" description="Pro residues" evidence="12">
    <location>
        <begin position="1648"/>
        <end position="1661"/>
    </location>
</feature>
<dbReference type="InterPro" id="IPR011992">
    <property type="entry name" value="EF-hand-dom_pair"/>
</dbReference>
<evidence type="ECO:0000256" key="2">
    <source>
        <dbReference type="ARBA" id="ARBA00006496"/>
    </source>
</evidence>
<proteinExistence type="inferred from homology"/>
<dbReference type="Pfam" id="PF12763">
    <property type="entry name" value="EH"/>
    <property type="match status" value="1"/>
</dbReference>
<feature type="compositionally biased region" description="Basic and acidic residues" evidence="12">
    <location>
        <begin position="1046"/>
        <end position="1058"/>
    </location>
</feature>
<keyword evidence="21" id="KW-1185">Reference proteome</keyword>
<keyword evidence="8 13" id="KW-1133">Transmembrane helix</keyword>
<feature type="compositionally biased region" description="Polar residues" evidence="12">
    <location>
        <begin position="1618"/>
        <end position="1630"/>
    </location>
</feature>
<feature type="compositionally biased region" description="Pro residues" evidence="12">
    <location>
        <begin position="1410"/>
        <end position="1440"/>
    </location>
</feature>
<dbReference type="Gene3D" id="2.30.30.40">
    <property type="entry name" value="SH3 Domains"/>
    <property type="match status" value="2"/>
</dbReference>
<dbReference type="InterPro" id="IPR003124">
    <property type="entry name" value="WH2_dom"/>
</dbReference>
<feature type="transmembrane region" description="Helical" evidence="13">
    <location>
        <begin position="632"/>
        <end position="656"/>
    </location>
</feature>
<feature type="region of interest" description="Disordered" evidence="12">
    <location>
        <begin position="1014"/>
        <end position="1092"/>
    </location>
</feature>
<evidence type="ECO:0000259" key="15">
    <source>
        <dbReference type="PROSITE" id="PS50003"/>
    </source>
</evidence>
<dbReference type="SUPFAM" id="SSF50729">
    <property type="entry name" value="PH domain-like"/>
    <property type="match status" value="1"/>
</dbReference>
<feature type="compositionally biased region" description="Low complexity" evidence="12">
    <location>
        <begin position="1594"/>
        <end position="1617"/>
    </location>
</feature>
<dbReference type="Gene3D" id="2.30.29.30">
    <property type="entry name" value="Pleckstrin-homology domain (PH domain)/Phosphotyrosine-binding domain (PTB)"/>
    <property type="match status" value="1"/>
</dbReference>
<evidence type="ECO:0000259" key="18">
    <source>
        <dbReference type="PROSITE" id="PS50222"/>
    </source>
</evidence>
<dbReference type="InterPro" id="IPR002048">
    <property type="entry name" value="EF_hand_dom"/>
</dbReference>
<dbReference type="InterPro" id="IPR000219">
    <property type="entry name" value="DH_dom"/>
</dbReference>
<dbReference type="EMBL" id="LNZH02000106">
    <property type="protein sequence ID" value="OCB91081.1"/>
    <property type="molecule type" value="Genomic_DNA"/>
</dbReference>
<feature type="domain" description="EF-hand" evidence="18">
    <location>
        <begin position="944"/>
        <end position="979"/>
    </location>
</feature>
<feature type="compositionally biased region" description="Basic and acidic residues" evidence="12">
    <location>
        <begin position="1488"/>
        <end position="1533"/>
    </location>
</feature>
<feature type="compositionally biased region" description="Basic and acidic residues" evidence="12">
    <location>
        <begin position="1354"/>
        <end position="1397"/>
    </location>
</feature>
<evidence type="ECO:0000256" key="4">
    <source>
        <dbReference type="ARBA" id="ARBA00020728"/>
    </source>
</evidence>
<dbReference type="SMART" id="SM00027">
    <property type="entry name" value="EH"/>
    <property type="match status" value="1"/>
</dbReference>
<evidence type="ECO:0000259" key="17">
    <source>
        <dbReference type="PROSITE" id="PS50031"/>
    </source>
</evidence>
<dbReference type="CDD" id="cd00052">
    <property type="entry name" value="EH"/>
    <property type="match status" value="1"/>
</dbReference>
<feature type="domain" description="EH" evidence="17">
    <location>
        <begin position="911"/>
        <end position="1000"/>
    </location>
</feature>
<dbReference type="Gene3D" id="2.130.10.130">
    <property type="entry name" value="Integrin alpha, N-terminal"/>
    <property type="match status" value="1"/>
</dbReference>
<feature type="region of interest" description="Disordered" evidence="12">
    <location>
        <begin position="723"/>
        <end position="778"/>
    </location>
</feature>
<dbReference type="SUPFAM" id="SSF50044">
    <property type="entry name" value="SH3-domain"/>
    <property type="match status" value="2"/>
</dbReference>
<dbReference type="Pfam" id="PF00018">
    <property type="entry name" value="SH3_1"/>
    <property type="match status" value="1"/>
</dbReference>
<evidence type="ECO:0000313" key="21">
    <source>
        <dbReference type="Proteomes" id="UP000757232"/>
    </source>
</evidence>
<dbReference type="CDD" id="cd00160">
    <property type="entry name" value="RhoGEF"/>
    <property type="match status" value="1"/>
</dbReference>
<comment type="similarity">
    <text evidence="2">Belongs to the TIP family.</text>
</comment>
<dbReference type="InterPro" id="IPR035899">
    <property type="entry name" value="DBL_dom_sf"/>
</dbReference>
<name>A0A9Q5NBG6_SANBA</name>
<evidence type="ECO:0000256" key="13">
    <source>
        <dbReference type="SAM" id="Phobius"/>
    </source>
</evidence>
<feature type="compositionally biased region" description="Polar residues" evidence="12">
    <location>
        <begin position="1718"/>
        <end position="1732"/>
    </location>
</feature>
<evidence type="ECO:0000259" key="14">
    <source>
        <dbReference type="PROSITE" id="PS50002"/>
    </source>
</evidence>
<dbReference type="GO" id="GO:0005886">
    <property type="term" value="C:plasma membrane"/>
    <property type="evidence" value="ECO:0007669"/>
    <property type="project" value="TreeGrafter"/>
</dbReference>
<evidence type="ECO:0000256" key="5">
    <source>
        <dbReference type="ARBA" id="ARBA00022443"/>
    </source>
</evidence>
<dbReference type="Proteomes" id="UP000757232">
    <property type="component" value="Unassembled WGS sequence"/>
</dbReference>
<dbReference type="InterPro" id="IPR011993">
    <property type="entry name" value="PH-like_dom_sf"/>
</dbReference>
<dbReference type="GO" id="GO:0005085">
    <property type="term" value="F:guanyl-nucleotide exchange factor activity"/>
    <property type="evidence" value="ECO:0007669"/>
    <property type="project" value="InterPro"/>
</dbReference>
<dbReference type="InterPro" id="IPR057089">
    <property type="entry name" value="C2_TIP"/>
</dbReference>
<dbReference type="PRINTS" id="PR01217">
    <property type="entry name" value="PRICHEXTENSN"/>
</dbReference>
<feature type="region of interest" description="Disordered" evidence="12">
    <location>
        <begin position="1202"/>
        <end position="1801"/>
    </location>
</feature>
<evidence type="ECO:0000313" key="20">
    <source>
        <dbReference type="EMBL" id="OCB91081.1"/>
    </source>
</evidence>
<gene>
    <name evidence="20" type="ORF">A7U60_g1646</name>
</gene>
<evidence type="ECO:0000256" key="3">
    <source>
        <dbReference type="ARBA" id="ARBA00015110"/>
    </source>
</evidence>
<feature type="compositionally biased region" description="Pro residues" evidence="12">
    <location>
        <begin position="1549"/>
        <end position="1593"/>
    </location>
</feature>
<keyword evidence="5 11" id="KW-0728">SH3 domain</keyword>
<feature type="domain" description="PH" evidence="15">
    <location>
        <begin position="2616"/>
        <end position="2709"/>
    </location>
</feature>
<dbReference type="SMART" id="SM00326">
    <property type="entry name" value="SH3"/>
    <property type="match status" value="2"/>
</dbReference>
<evidence type="ECO:0000259" key="16">
    <source>
        <dbReference type="PROSITE" id="PS50010"/>
    </source>
</evidence>
<feature type="compositionally biased region" description="Pro residues" evidence="12">
    <location>
        <begin position="1467"/>
        <end position="1481"/>
    </location>
</feature>
<keyword evidence="6 13" id="KW-0812">Transmembrane</keyword>
<dbReference type="GO" id="GO:0035556">
    <property type="term" value="P:intracellular signal transduction"/>
    <property type="evidence" value="ECO:0007669"/>
    <property type="project" value="InterPro"/>
</dbReference>
<feature type="domain" description="SH3" evidence="14">
    <location>
        <begin position="2006"/>
        <end position="2065"/>
    </location>
</feature>
<dbReference type="InterPro" id="IPR013517">
    <property type="entry name" value="FG-GAP"/>
</dbReference>
<dbReference type="InterPro" id="IPR024881">
    <property type="entry name" value="Tip"/>
</dbReference>
<organism evidence="20 21">
    <name type="scientific">Sanghuangporus baumii</name>
    <name type="common">Phellinus baumii</name>
    <dbReference type="NCBI Taxonomy" id="108892"/>
    <lineage>
        <taxon>Eukaryota</taxon>
        <taxon>Fungi</taxon>
        <taxon>Dikarya</taxon>
        <taxon>Basidiomycota</taxon>
        <taxon>Agaricomycotina</taxon>
        <taxon>Agaricomycetes</taxon>
        <taxon>Hymenochaetales</taxon>
        <taxon>Hymenochaetaceae</taxon>
        <taxon>Sanghuangporus</taxon>
    </lineage>
</organism>
<dbReference type="Gene3D" id="1.10.238.10">
    <property type="entry name" value="EF-hand"/>
    <property type="match status" value="1"/>
</dbReference>
<feature type="compositionally biased region" description="Basic residues" evidence="12">
    <location>
        <begin position="2189"/>
        <end position="2201"/>
    </location>
</feature>
<dbReference type="InterPro" id="IPR036028">
    <property type="entry name" value="SH3-like_dom_sf"/>
</dbReference>
<feature type="compositionally biased region" description="Basic and acidic residues" evidence="12">
    <location>
        <begin position="1313"/>
        <end position="1331"/>
    </location>
</feature>
<feature type="compositionally biased region" description="Pro residues" evidence="12">
    <location>
        <begin position="1282"/>
        <end position="1291"/>
    </location>
</feature>
<dbReference type="InterPro" id="IPR001452">
    <property type="entry name" value="SH3_domain"/>
</dbReference>
<dbReference type="Pfam" id="PF13517">
    <property type="entry name" value="FG-GAP_3"/>
    <property type="match status" value="2"/>
</dbReference>
<dbReference type="SMART" id="SM00233">
    <property type="entry name" value="PH"/>
    <property type="match status" value="1"/>
</dbReference>
<feature type="compositionally biased region" description="Basic and acidic residues" evidence="12">
    <location>
        <begin position="1219"/>
        <end position="1274"/>
    </location>
</feature>
<feature type="domain" description="DH" evidence="16">
    <location>
        <begin position="2352"/>
        <end position="2579"/>
    </location>
</feature>
<feature type="compositionally biased region" description="Acidic residues" evidence="12">
    <location>
        <begin position="1695"/>
        <end position="1704"/>
    </location>
</feature>
<dbReference type="SUPFAM" id="SSF69318">
    <property type="entry name" value="Integrin alpha N-terminal domain"/>
    <property type="match status" value="2"/>
</dbReference>
<dbReference type="PROSITE" id="PS51257">
    <property type="entry name" value="PROKAR_LIPOPROTEIN"/>
    <property type="match status" value="1"/>
</dbReference>
<sequence length="2725" mass="298748">MFSWQRRNRKSIFILSLISSACAFDIWPFPAKRFKGNALVEAGSLGLGADERVVAFGDFNGDQFLDIVTLDASGRKLTIHVWDHKNFIFHDGASFIHSEQIYNVVPGDFTRDGTLDLLVMSRAASAAEIKMELYVGIPGYGFESTPLVVPSSSAAQAIPLDANGDLSIDLLGIPSGSSSLSVWYNIYNESDPLTTVFSVTDAPFDGASCSISNPHSNAVVDFDGDCLADVFLVCDEPGSDRKSFQIWRNDKSDGFTLAQSDRLPSGVQSISFADVDRDGTIDMVLTTCSSVSGSTGVGSACEIHIAYNKQLPLCERATSLVTRNGKKVCRRPDQLCAADPDFHFDLSDGAENDAYVHFPVTDLFPKSSLLVRDTRSSPSIPLPIRLGDANLDGFPDLLFITATKPHGGFLGIGDVSDRTARLALSVPCGKGVAGCDTSGHGRVGWKVVTKDAEAMNRIVDASSASFIDVDEDGTLDILVQRTGEQGQGPFLFIQNNFFFDAFFLKAIVLNGACDNGWCKGRNGTKHYRPFGVSYSGASYKYTILDTTGRRSAAQVAQLPQTAYQALLTPYSFFGLGRTNNYIENLFVGSTKKSSEHFLNMEGVIPNSKVVIYPPTTDDGSWHRELFLRPGAWIPWVTLTVIVLVVLLACVVFVLHLNEKALRVTYRPVTLIFLQYNAGLVSKMAQQWGQGQPGFQYPMQTGFPLTAGQFQQGFPGGGLAPQPTGFPGQRPPFQQPQQTGFPGMGGLQPQQTGFPQGGFQHQQQTSPIPPVPPLPGNLGGSGFGSMNTGVNSGSGFGVGQQYRPAPPPPPQRSFLNPSPAFPGGGGSGLAPQMTGFPGASALVPQMTGYVDPRLQMMSSSFMPANPSMPFSGGVPQFAGNPSGPGASLQQSIQQYNQQSTTPKMSWALSKVEKKNYDQIFRAWDTQSTGYINGQTALEVFGQSGLDKNTLAKIWALADQDNKGKLNQAEFHVAMGLIYRKLNGMEVPDQLPPELVPPSARDLDASVDFLKKVLENDTSRPSSTDTGEVVSRSKVRSFNDTSAPGAGGRKDGTVYKHSDDVDTGSYYQSRSRHIDRRNVRAGKESPGEDLESMRRTLENTQKMLEKSTEENLNRTREDEELEREMDDLRYRVKRIQEDLEYVSRGPRSIAKDEERRRLERDLLHLMHERIPEVQRKQEERERRRERERREWTRERDRRNERFGRYDDRDSDRYEGGYSRGTYERERSRDRDYERDRDYRDRDRDWDRDRDRRDRGYDQDGDHDRDRPYSRNHDRPRSPPAATRSPPPAPPPVPESTTANRPAPAPRPTTPAARPLTKEELREQAQRRVQERMRALGVITPGPSPQPPTSPSVDTTVEERLAREKKEAEEKVRQAERELEERERARREKLESEKAFKEGRSVTPAPASVAPAAPSPPRAPASVKSPPPVPPVTKRAPAPPPPAKRGQIARTPAAAHVPPPPALPVAVPQAPAPPPVVTRPPPVVPEEDPEEKMLREREERLRKQREERAARLRQLEEEEAEMRRAEEEYEKRRKEFMSGTVKQSSARSTPVQSPPAPPASIPTAPPPPVAPPPPAAPPAPSAVAPPPAPPPPPPGPVATSSYLSTTPSSVPVSLPSEKSSTNPFNKFMNQGNGSAAIPTPPASTGGTNPFFKPPQAPVAPPQVASPPLSRSPAPPAIKTSYQTVPQDDEDWGDVREVEDGDSSDDEITSSRNARDMLAQQLFGNRPQSAAGSHPQTPAPMSAPPAPAPAPPPPPPAPPTVSATAPVSPSTPAAPPPPPPPAAPMAPPAPAAPPVAPAVASGDRSALLSSIAQGARLRKAVTNDRSAAPVAGRVVGDTAPPPHISSAARPASPPASPPAPAAKSSSEAASEPLSREEVSTRPSKRQSVDWYTGLAADQGSVSPLPPTVEEKEEEEPPRPASIPAIQVDEAPAEALATEASVDPMEDVDKSKEFRVRTLYPYEAQRPEDISFSENVVVIANPSKSGGAWWYGVTVKGGRSGFFPSTYVQELENVKAKALYSYSGGNSDELPFVEGDILTIVDRSEADWWKTEQGGVIFIVPASYLEVIEGRSDGPRSTVVDNKEGRLEEEATAHHAASVDDSELTQAYYPPAMRLPGDIHDSSTEESSDDDEYFSLSESSDSENEEDGRTDEERRKEHEARELERQRVLEAAGLLEKKSSSDVITDVSAPPIRPVRRRSTATRRRRAPPEAPNRLSVASLPSLPSDKDLPVTPVLHVDDAFERYEAYRLSKNYRLSMSSIDTGPPSPGPGMPPSLSATPSKEGGGADGRGHSYIFKFLSRSRTPDIDSERPRLQISGPIASSSSSMNSTDSGVAFGSSWASLLDRGVLEGIPPPERKRQEAIFELINTEAAYVRDLQLIVEVFYSSMVSMLSEKETTVVFANIEDLLLVNTVFYSSMVSMLSEKETTVVFANIEDLLLVNTAFLSSLEERQKECRLYIDKIGDLLELHMGSMSVYADYCINQGNATKILQSIRDSRPDVASHLQASPDTFCLLNVIYSLQRLREDPTVRNLDLSSYLLAPMQRITRYPLLIRQILNHSEAEEERRQITSALESVQRVLNYINEAIREQEGRVRLEQISKNLYVGQGRLNLARSTNYMGPRKLIREGTLMKHKSGRKLRVFLCNDMIILTDEAVSRLYKMPIQLNQVNVKELPGKEDIGFQLEFQYPRGGEAMAFKASTPRECQEWVKAISSASRRSRDLERKAARAAGRR</sequence>
<feature type="region of interest" description="Disordered" evidence="12">
    <location>
        <begin position="2107"/>
        <end position="2157"/>
    </location>
</feature>
<evidence type="ECO:0000256" key="6">
    <source>
        <dbReference type="ARBA" id="ARBA00022692"/>
    </source>
</evidence>
<dbReference type="Pfam" id="PF02205">
    <property type="entry name" value="WH2"/>
    <property type="match status" value="1"/>
</dbReference>
<dbReference type="PANTHER" id="PTHR13412:SF0">
    <property type="entry name" value="T-CELL IMMUNOMODULATORY PROTEIN"/>
    <property type="match status" value="1"/>
</dbReference>
<feature type="compositionally biased region" description="Pro residues" evidence="12">
    <location>
        <begin position="1768"/>
        <end position="1792"/>
    </location>
</feature>
<dbReference type="Pfam" id="PF07653">
    <property type="entry name" value="SH3_2"/>
    <property type="match status" value="1"/>
</dbReference>
<dbReference type="InterPro" id="IPR000261">
    <property type="entry name" value="EH_dom"/>
</dbReference>
<dbReference type="OrthoDB" id="10022113at2759"/>
<feature type="compositionally biased region" description="Basic and acidic residues" evidence="12">
    <location>
        <begin position="1074"/>
        <end position="1092"/>
    </location>
</feature>
<dbReference type="SMART" id="SM00325">
    <property type="entry name" value="RhoGEF"/>
    <property type="match status" value="1"/>
</dbReference>
<protein>
    <recommendedName>
        <fullName evidence="3">Actin cytoskeleton-regulatory complex protein PAN1</fullName>
    </recommendedName>
    <alternativeName>
        <fullName evidence="4">Actin cytoskeleton-regulatory complex protein pan1</fullName>
    </alternativeName>
</protein>
<dbReference type="PROSITE" id="PS00741">
    <property type="entry name" value="DH_1"/>
    <property type="match status" value="1"/>
</dbReference>
<feature type="compositionally biased region" description="Basic and acidic residues" evidence="12">
    <location>
        <begin position="1202"/>
        <end position="1212"/>
    </location>
</feature>
<feature type="transmembrane region" description="Helical" evidence="13">
    <location>
        <begin position="668"/>
        <end position="688"/>
    </location>
</feature>
<feature type="compositionally biased region" description="Acidic residues" evidence="12">
    <location>
        <begin position="2135"/>
        <end position="2145"/>
    </location>
</feature>
<feature type="compositionally biased region" description="Pro residues" evidence="12">
    <location>
        <begin position="1733"/>
        <end position="1755"/>
    </location>
</feature>
<feature type="region of interest" description="Disordered" evidence="12">
    <location>
        <begin position="2174"/>
        <end position="2222"/>
    </location>
</feature>
<dbReference type="CDD" id="cd00174">
    <property type="entry name" value="SH3"/>
    <property type="match status" value="2"/>
</dbReference>
<keyword evidence="9 13" id="KW-0472">Membrane</keyword>
<feature type="compositionally biased region" description="Low complexity" evidence="12">
    <location>
        <begin position="1756"/>
        <end position="1767"/>
    </location>
</feature>
<evidence type="ECO:0000256" key="7">
    <source>
        <dbReference type="ARBA" id="ARBA00022729"/>
    </source>
</evidence>
<feature type="region of interest" description="Disordered" evidence="12">
    <location>
        <begin position="1813"/>
        <end position="1924"/>
    </location>
</feature>
<dbReference type="Gene3D" id="1.20.900.10">
    <property type="entry name" value="Dbl homology (DH) domain"/>
    <property type="match status" value="2"/>
</dbReference>
<evidence type="ECO:0000256" key="10">
    <source>
        <dbReference type="ARBA" id="ARBA00023180"/>
    </source>
</evidence>
<feature type="compositionally biased region" description="Low complexity" evidence="12">
    <location>
        <begin position="734"/>
        <end position="765"/>
    </location>
</feature>
<comment type="subcellular location">
    <subcellularLocation>
        <location evidence="1">Membrane</location>
        <topology evidence="1">Single-pass type I membrane protein</topology>
    </subcellularLocation>
</comment>
<evidence type="ECO:0000256" key="11">
    <source>
        <dbReference type="PROSITE-ProRule" id="PRU00192"/>
    </source>
</evidence>
<feature type="compositionally biased region" description="Pro residues" evidence="12">
    <location>
        <begin position="1847"/>
        <end position="1856"/>
    </location>
</feature>
<evidence type="ECO:0000256" key="9">
    <source>
        <dbReference type="ARBA" id="ARBA00023136"/>
    </source>
</evidence>
<dbReference type="InterPro" id="IPR001849">
    <property type="entry name" value="PH_domain"/>
</dbReference>
<dbReference type="PROSITE" id="PS50003">
    <property type="entry name" value="PH_DOMAIN"/>
    <property type="match status" value="1"/>
</dbReference>
<dbReference type="Pfam" id="PF00621">
    <property type="entry name" value="RhoGEF"/>
    <property type="match status" value="2"/>
</dbReference>
<dbReference type="GO" id="GO:0003779">
    <property type="term" value="F:actin binding"/>
    <property type="evidence" value="ECO:0007669"/>
    <property type="project" value="InterPro"/>
</dbReference>
<feature type="compositionally biased region" description="Basic and acidic residues" evidence="12">
    <location>
        <begin position="2146"/>
        <end position="2157"/>
    </location>
</feature>
<accession>A0A9Q5NBG6</accession>
<dbReference type="GO" id="GO:0005509">
    <property type="term" value="F:calcium ion binding"/>
    <property type="evidence" value="ECO:0007669"/>
    <property type="project" value="InterPro"/>
</dbReference>
<feature type="region of interest" description="Disordered" evidence="12">
    <location>
        <begin position="2253"/>
        <end position="2281"/>
    </location>
</feature>
<keyword evidence="10" id="KW-0325">Glycoprotein</keyword>
<evidence type="ECO:0000259" key="19">
    <source>
        <dbReference type="PROSITE" id="PS51082"/>
    </source>
</evidence>
<dbReference type="PROSITE" id="PS50222">
    <property type="entry name" value="EF_HAND_2"/>
    <property type="match status" value="1"/>
</dbReference>
<feature type="compositionally biased region" description="Acidic residues" evidence="12">
    <location>
        <begin position="2119"/>
        <end position="2128"/>
    </location>
</feature>
<dbReference type="PANTHER" id="PTHR13412">
    <property type="entry name" value="T-CELL IMMUNOMODULATORY PROTEIN HOMOLOG"/>
    <property type="match status" value="1"/>
</dbReference>
<evidence type="ECO:0000256" key="12">
    <source>
        <dbReference type="SAM" id="MobiDB-lite"/>
    </source>
</evidence>
<dbReference type="InterPro" id="IPR001331">
    <property type="entry name" value="GDS_CDC24_CS"/>
</dbReference>
<dbReference type="SMART" id="SM00054">
    <property type="entry name" value="EFh"/>
    <property type="match status" value="1"/>
</dbReference>
<dbReference type="PROSITE" id="PS50031">
    <property type="entry name" value="EH"/>
    <property type="match status" value="1"/>
</dbReference>
<evidence type="ECO:0000256" key="8">
    <source>
        <dbReference type="ARBA" id="ARBA00022989"/>
    </source>
</evidence>
<dbReference type="InterPro" id="IPR028994">
    <property type="entry name" value="Integrin_alpha_N"/>
</dbReference>
<dbReference type="Pfam" id="PF23122">
    <property type="entry name" value="C2_ITFG1"/>
    <property type="match status" value="1"/>
</dbReference>
<dbReference type="Pfam" id="PF16652">
    <property type="entry name" value="PH_13"/>
    <property type="match status" value="1"/>
</dbReference>
<keyword evidence="7" id="KW-0732">Signal</keyword>
<feature type="compositionally biased region" description="Low complexity" evidence="12">
    <location>
        <begin position="1857"/>
        <end position="1868"/>
    </location>
</feature>
<dbReference type="SUPFAM" id="SSF47473">
    <property type="entry name" value="EF-hand"/>
    <property type="match status" value="1"/>
</dbReference>
<dbReference type="SUPFAM" id="SSF48065">
    <property type="entry name" value="DBL homology domain (DH-domain)"/>
    <property type="match status" value="2"/>
</dbReference>